<evidence type="ECO:0000256" key="1">
    <source>
        <dbReference type="SAM" id="MobiDB-lite"/>
    </source>
</evidence>
<accession>A0A9N7VH44</accession>
<reference evidence="2" key="1">
    <citation type="submission" date="2020-03" db="EMBL/GenBank/DDBJ databases">
        <authorList>
            <person name="Weist P."/>
        </authorList>
    </citation>
    <scope>NUCLEOTIDE SEQUENCE</scope>
</reference>
<organism evidence="2 3">
    <name type="scientific">Pleuronectes platessa</name>
    <name type="common">European plaice</name>
    <dbReference type="NCBI Taxonomy" id="8262"/>
    <lineage>
        <taxon>Eukaryota</taxon>
        <taxon>Metazoa</taxon>
        <taxon>Chordata</taxon>
        <taxon>Craniata</taxon>
        <taxon>Vertebrata</taxon>
        <taxon>Euteleostomi</taxon>
        <taxon>Actinopterygii</taxon>
        <taxon>Neopterygii</taxon>
        <taxon>Teleostei</taxon>
        <taxon>Neoteleostei</taxon>
        <taxon>Acanthomorphata</taxon>
        <taxon>Carangaria</taxon>
        <taxon>Pleuronectiformes</taxon>
        <taxon>Pleuronectoidei</taxon>
        <taxon>Pleuronectidae</taxon>
        <taxon>Pleuronectes</taxon>
    </lineage>
</organism>
<keyword evidence="3" id="KW-1185">Reference proteome</keyword>
<proteinExistence type="predicted"/>
<comment type="caution">
    <text evidence="2">The sequence shown here is derived from an EMBL/GenBank/DDBJ whole genome shotgun (WGS) entry which is preliminary data.</text>
</comment>
<evidence type="ECO:0000313" key="2">
    <source>
        <dbReference type="EMBL" id="CAB1448368.1"/>
    </source>
</evidence>
<feature type="compositionally biased region" description="Basic and acidic residues" evidence="1">
    <location>
        <begin position="112"/>
        <end position="129"/>
    </location>
</feature>
<sequence length="144" mass="16273">MTELGGGNSVKSSEPISVEINTLRVCYWSRAPMVVARGSTPTWGRGGSFALSLVEARHPRPAHRESRCVIGRAGPCKPRPSECFVPLLETFASVCCYKYTHTHRPKYTQFGERARERGRKSDGKENEGKNKVTWELFNSHFQRM</sequence>
<evidence type="ECO:0000313" key="3">
    <source>
        <dbReference type="Proteomes" id="UP001153269"/>
    </source>
</evidence>
<feature type="region of interest" description="Disordered" evidence="1">
    <location>
        <begin position="110"/>
        <end position="129"/>
    </location>
</feature>
<name>A0A9N7VH44_PLEPL</name>
<dbReference type="AlphaFoldDB" id="A0A9N7VH44"/>
<gene>
    <name evidence="2" type="ORF">PLEPLA_LOCUS36022</name>
</gene>
<dbReference type="EMBL" id="CADEAL010003975">
    <property type="protein sequence ID" value="CAB1448368.1"/>
    <property type="molecule type" value="Genomic_DNA"/>
</dbReference>
<dbReference type="Proteomes" id="UP001153269">
    <property type="component" value="Unassembled WGS sequence"/>
</dbReference>
<protein>
    <submittedName>
        <fullName evidence="2">Uncharacterized protein</fullName>
    </submittedName>
</protein>